<dbReference type="Proteomes" id="UP000799755">
    <property type="component" value="Unassembled WGS sequence"/>
</dbReference>
<evidence type="ECO:0000313" key="2">
    <source>
        <dbReference type="Proteomes" id="UP000799755"/>
    </source>
</evidence>
<gene>
    <name evidence="1" type="ORF">BDR25DRAFT_278059</name>
</gene>
<proteinExistence type="predicted"/>
<reference evidence="1" key="1">
    <citation type="journal article" date="2020" name="Stud. Mycol.">
        <title>101 Dothideomycetes genomes: a test case for predicting lifestyles and emergence of pathogens.</title>
        <authorList>
            <person name="Haridas S."/>
            <person name="Albert R."/>
            <person name="Binder M."/>
            <person name="Bloem J."/>
            <person name="Labutti K."/>
            <person name="Salamov A."/>
            <person name="Andreopoulos B."/>
            <person name="Baker S."/>
            <person name="Barry K."/>
            <person name="Bills G."/>
            <person name="Bluhm B."/>
            <person name="Cannon C."/>
            <person name="Castanera R."/>
            <person name="Culley D."/>
            <person name="Daum C."/>
            <person name="Ezra D."/>
            <person name="Gonzalez J."/>
            <person name="Henrissat B."/>
            <person name="Kuo A."/>
            <person name="Liang C."/>
            <person name="Lipzen A."/>
            <person name="Lutzoni F."/>
            <person name="Magnuson J."/>
            <person name="Mondo S."/>
            <person name="Nolan M."/>
            <person name="Ohm R."/>
            <person name="Pangilinan J."/>
            <person name="Park H.-J."/>
            <person name="Ramirez L."/>
            <person name="Alfaro M."/>
            <person name="Sun H."/>
            <person name="Tritt A."/>
            <person name="Yoshinaga Y."/>
            <person name="Zwiers L.-H."/>
            <person name="Turgeon B."/>
            <person name="Goodwin S."/>
            <person name="Spatafora J."/>
            <person name="Crous P."/>
            <person name="Grigoriev I."/>
        </authorList>
    </citation>
    <scope>NUCLEOTIDE SEQUENCE</scope>
    <source>
        <strain evidence="1">ATCC 200398</strain>
    </source>
</reference>
<accession>A0ACB6RDZ6</accession>
<keyword evidence="2" id="KW-1185">Reference proteome</keyword>
<protein>
    <submittedName>
        <fullName evidence="1">Uncharacterized protein</fullName>
    </submittedName>
</protein>
<evidence type="ECO:0000313" key="1">
    <source>
        <dbReference type="EMBL" id="KAF2476742.1"/>
    </source>
</evidence>
<comment type="caution">
    <text evidence="1">The sequence shown here is derived from an EMBL/GenBank/DDBJ whole genome shotgun (WGS) entry which is preliminary data.</text>
</comment>
<organism evidence="1 2">
    <name type="scientific">Lindgomyces ingoldianus</name>
    <dbReference type="NCBI Taxonomy" id="673940"/>
    <lineage>
        <taxon>Eukaryota</taxon>
        <taxon>Fungi</taxon>
        <taxon>Dikarya</taxon>
        <taxon>Ascomycota</taxon>
        <taxon>Pezizomycotina</taxon>
        <taxon>Dothideomycetes</taxon>
        <taxon>Pleosporomycetidae</taxon>
        <taxon>Pleosporales</taxon>
        <taxon>Lindgomycetaceae</taxon>
        <taxon>Lindgomyces</taxon>
    </lineage>
</organism>
<name>A0ACB6RDZ6_9PLEO</name>
<sequence length="210" mass="23035">MALGHRAVEAAVVSSIFAALGTIAVALRLWTRLVIIRAPGIEDAIIVASWMCAVVTVITIGMQIVHGLGEHVSTLSGDDTTQLLFNFYISISTYCASIGLTKTAILVQYLRVFPTRTFQIWCWAFIFIVVAYTIATVFACIFVCIPVQSFWNGDPNGKCINELASWFSNAAINIVTDLMIIVLPMPVIKNLNLARRQKKLLMGIFAFGGM</sequence>
<dbReference type="EMBL" id="MU003494">
    <property type="protein sequence ID" value="KAF2476742.1"/>
    <property type="molecule type" value="Genomic_DNA"/>
</dbReference>